<dbReference type="GO" id="GO:0008483">
    <property type="term" value="F:transaminase activity"/>
    <property type="evidence" value="ECO:0007669"/>
    <property type="project" value="UniProtKB-KW"/>
</dbReference>
<dbReference type="PANTHER" id="PTHR42832">
    <property type="entry name" value="AMINO ACID AMINOTRANSFERASE"/>
    <property type="match status" value="1"/>
</dbReference>
<dbReference type="Pfam" id="PF00155">
    <property type="entry name" value="Aminotran_1_2"/>
    <property type="match status" value="1"/>
</dbReference>
<protein>
    <recommendedName>
        <fullName evidence="4">Aminotransferase</fullName>
        <ecNumber evidence="4">2.6.1.-</ecNumber>
    </recommendedName>
</protein>
<evidence type="ECO:0000256" key="1">
    <source>
        <dbReference type="ARBA" id="ARBA00001933"/>
    </source>
</evidence>
<keyword evidence="3 4" id="KW-0808">Transferase</keyword>
<comment type="cofactor">
    <cofactor evidence="1 4">
        <name>pyridoxal 5'-phosphate</name>
        <dbReference type="ChEBI" id="CHEBI:597326"/>
    </cofactor>
</comment>
<dbReference type="Gene3D" id="3.90.1150.10">
    <property type="entry name" value="Aspartate Aminotransferase, domain 1"/>
    <property type="match status" value="1"/>
</dbReference>
<evidence type="ECO:0000313" key="7">
    <source>
        <dbReference type="Proteomes" id="UP000183508"/>
    </source>
</evidence>
<name>A0A1I7J1V7_9BACL</name>
<dbReference type="InterPro" id="IPR004839">
    <property type="entry name" value="Aminotransferase_I/II_large"/>
</dbReference>
<dbReference type="EC" id="2.6.1.-" evidence="4"/>
<organism evidence="6 7">
    <name type="scientific">Alicyclobacillus macrosporangiidus</name>
    <dbReference type="NCBI Taxonomy" id="392015"/>
    <lineage>
        <taxon>Bacteria</taxon>
        <taxon>Bacillati</taxon>
        <taxon>Bacillota</taxon>
        <taxon>Bacilli</taxon>
        <taxon>Bacillales</taxon>
        <taxon>Alicyclobacillaceae</taxon>
        <taxon>Alicyclobacillus</taxon>
    </lineage>
</organism>
<comment type="similarity">
    <text evidence="4">Belongs to the class-I pyridoxal-phosphate-dependent aminotransferase family.</text>
</comment>
<dbReference type="Proteomes" id="UP000183508">
    <property type="component" value="Unassembled WGS sequence"/>
</dbReference>
<dbReference type="InterPro" id="IPR004838">
    <property type="entry name" value="NHTrfase_class1_PyrdxlP-BS"/>
</dbReference>
<evidence type="ECO:0000256" key="3">
    <source>
        <dbReference type="ARBA" id="ARBA00022679"/>
    </source>
</evidence>
<dbReference type="EMBL" id="FPBV01000008">
    <property type="protein sequence ID" value="SFU79206.1"/>
    <property type="molecule type" value="Genomic_DNA"/>
</dbReference>
<dbReference type="Gene3D" id="3.40.640.10">
    <property type="entry name" value="Type I PLP-dependent aspartate aminotransferase-like (Major domain)"/>
    <property type="match status" value="1"/>
</dbReference>
<sequence length="225" mass="24222">MMILNYPGNPLPVLGTKAFFAEVVQFAKLHGILVVHDFAYSELVFDGRRAPSFLSIPGAIDVGIESNSLSKTFSMAGCRIGYLVGSEHVLGALATLKSHIDFGVFMPIERAAVRALRAPAGSLEAHARLYQERRDALVRSFAAAGWHVPSPPATMFAWAPIPVPGSARTFAMDLMEHTGVAVTPGDAFGRQGEGYVRIALVQPPDRLEEAARRIGAYLAHRRAAG</sequence>
<feature type="domain" description="Aminotransferase class I/classII large" evidence="5">
    <location>
        <begin position="1"/>
        <end position="214"/>
    </location>
</feature>
<evidence type="ECO:0000256" key="4">
    <source>
        <dbReference type="RuleBase" id="RU000481"/>
    </source>
</evidence>
<reference evidence="7" key="1">
    <citation type="submission" date="2016-10" db="EMBL/GenBank/DDBJ databases">
        <authorList>
            <person name="Varghese N."/>
        </authorList>
    </citation>
    <scope>NUCLEOTIDE SEQUENCE [LARGE SCALE GENOMIC DNA]</scope>
    <source>
        <strain evidence="7">DSM 17980</strain>
    </source>
</reference>
<dbReference type="InterPro" id="IPR015422">
    <property type="entry name" value="PyrdxlP-dep_Trfase_small"/>
</dbReference>
<proteinExistence type="inferred from homology"/>
<dbReference type="SUPFAM" id="SSF53383">
    <property type="entry name" value="PLP-dependent transferases"/>
    <property type="match status" value="1"/>
</dbReference>
<dbReference type="STRING" id="392015.SAMN05421543_10871"/>
<dbReference type="eggNOG" id="COG0436">
    <property type="taxonomic scope" value="Bacteria"/>
</dbReference>
<evidence type="ECO:0000256" key="2">
    <source>
        <dbReference type="ARBA" id="ARBA00022576"/>
    </source>
</evidence>
<dbReference type="PANTHER" id="PTHR42832:SF3">
    <property type="entry name" value="L-GLUTAMINE--4-(METHYLSULFANYL)-2-OXOBUTANOATE AMINOTRANSFERASE"/>
    <property type="match status" value="1"/>
</dbReference>
<dbReference type="InterPro" id="IPR050881">
    <property type="entry name" value="LL-DAP_aminotransferase"/>
</dbReference>
<dbReference type="PROSITE" id="PS00105">
    <property type="entry name" value="AA_TRANSFER_CLASS_1"/>
    <property type="match status" value="1"/>
</dbReference>
<keyword evidence="2 4" id="KW-0032">Aminotransferase</keyword>
<dbReference type="AlphaFoldDB" id="A0A1I7J1V7"/>
<evidence type="ECO:0000313" key="6">
    <source>
        <dbReference type="EMBL" id="SFU79206.1"/>
    </source>
</evidence>
<dbReference type="CDD" id="cd00609">
    <property type="entry name" value="AAT_like"/>
    <property type="match status" value="1"/>
</dbReference>
<keyword evidence="7" id="KW-1185">Reference proteome</keyword>
<evidence type="ECO:0000259" key="5">
    <source>
        <dbReference type="Pfam" id="PF00155"/>
    </source>
</evidence>
<dbReference type="InterPro" id="IPR015424">
    <property type="entry name" value="PyrdxlP-dep_Trfase"/>
</dbReference>
<gene>
    <name evidence="6" type="ORF">SAMN05421543_10871</name>
</gene>
<dbReference type="GO" id="GO:0030170">
    <property type="term" value="F:pyridoxal phosphate binding"/>
    <property type="evidence" value="ECO:0007669"/>
    <property type="project" value="InterPro"/>
</dbReference>
<dbReference type="InterPro" id="IPR015421">
    <property type="entry name" value="PyrdxlP-dep_Trfase_major"/>
</dbReference>
<accession>A0A1I7J1V7</accession>